<sequence>MAKKVEERFKVVEQEIASIREELQQLPEIEAKFTKHMEQINLQNEKSQQQQQMILNYIESIMK</sequence>
<protein>
    <submittedName>
        <fullName evidence="1">Uncharacterized protein</fullName>
    </submittedName>
</protein>
<accession>A0A9I9DVT1</accession>
<dbReference type="EnsemblPlants" id="MELO3C024904.2.1">
    <property type="protein sequence ID" value="MELO3C024904.2.1"/>
    <property type="gene ID" value="MELO3C024904.2"/>
</dbReference>
<dbReference type="Gramene" id="MELO3C024904.2.1">
    <property type="protein sequence ID" value="MELO3C024904.2.1"/>
    <property type="gene ID" value="MELO3C024904.2"/>
</dbReference>
<proteinExistence type="predicted"/>
<organism evidence="1">
    <name type="scientific">Cucumis melo</name>
    <name type="common">Muskmelon</name>
    <dbReference type="NCBI Taxonomy" id="3656"/>
    <lineage>
        <taxon>Eukaryota</taxon>
        <taxon>Viridiplantae</taxon>
        <taxon>Streptophyta</taxon>
        <taxon>Embryophyta</taxon>
        <taxon>Tracheophyta</taxon>
        <taxon>Spermatophyta</taxon>
        <taxon>Magnoliopsida</taxon>
        <taxon>eudicotyledons</taxon>
        <taxon>Gunneridae</taxon>
        <taxon>Pentapetalae</taxon>
        <taxon>rosids</taxon>
        <taxon>fabids</taxon>
        <taxon>Cucurbitales</taxon>
        <taxon>Cucurbitaceae</taxon>
        <taxon>Benincaseae</taxon>
        <taxon>Cucumis</taxon>
    </lineage>
</organism>
<dbReference type="AlphaFoldDB" id="A0A9I9DVT1"/>
<name>A0A9I9DVT1_CUCME</name>
<reference evidence="1" key="1">
    <citation type="submission" date="2023-03" db="UniProtKB">
        <authorList>
            <consortium name="EnsemblPlants"/>
        </authorList>
    </citation>
    <scope>IDENTIFICATION</scope>
</reference>
<evidence type="ECO:0000313" key="1">
    <source>
        <dbReference type="EnsemblPlants" id="MELO3C024904.2.1"/>
    </source>
</evidence>